<dbReference type="Pfam" id="PF00046">
    <property type="entry name" value="Homeodomain"/>
    <property type="match status" value="1"/>
</dbReference>
<dbReference type="GO" id="GO:0003677">
    <property type="term" value="F:DNA binding"/>
    <property type="evidence" value="ECO:0007669"/>
    <property type="project" value="UniProtKB-UniRule"/>
</dbReference>
<dbReference type="PROSITE" id="PS50071">
    <property type="entry name" value="HOMEOBOX_2"/>
    <property type="match status" value="1"/>
</dbReference>
<keyword evidence="2 3" id="KW-0238">DNA-binding</keyword>
<accession>A0A8R1Y841</accession>
<dbReference type="CDD" id="cd00086">
    <property type="entry name" value="homeodomain"/>
    <property type="match status" value="1"/>
</dbReference>
<evidence type="ECO:0000256" key="3">
    <source>
        <dbReference type="RuleBase" id="RU000682"/>
    </source>
</evidence>
<evidence type="ECO:0000256" key="1">
    <source>
        <dbReference type="ARBA" id="ARBA00004123"/>
    </source>
</evidence>
<dbReference type="SMART" id="SM00389">
    <property type="entry name" value="HOX"/>
    <property type="match status" value="1"/>
</dbReference>
<keyword evidence="2 3" id="KW-0371">Homeobox</keyword>
<dbReference type="Gene3D" id="1.10.10.60">
    <property type="entry name" value="Homeodomain-like"/>
    <property type="match status" value="1"/>
</dbReference>
<feature type="DNA-binding region" description="Homeobox" evidence="2">
    <location>
        <begin position="133"/>
        <end position="192"/>
    </location>
</feature>
<protein>
    <submittedName>
        <fullName evidence="4">Homeobox domain-containing protein</fullName>
    </submittedName>
</protein>
<dbReference type="GO" id="GO:0005634">
    <property type="term" value="C:nucleus"/>
    <property type="evidence" value="ECO:0007669"/>
    <property type="project" value="UniProtKB-SubCell"/>
</dbReference>
<evidence type="ECO:0000256" key="2">
    <source>
        <dbReference type="PROSITE-ProRule" id="PRU00108"/>
    </source>
</evidence>
<reference evidence="4" key="2">
    <citation type="submission" date="2022-06" db="UniProtKB">
        <authorList>
            <consortium name="EnsemblMetazoa"/>
        </authorList>
    </citation>
    <scope>IDENTIFICATION</scope>
    <source>
        <strain evidence="4">PS312</strain>
    </source>
</reference>
<dbReference type="InterPro" id="IPR009057">
    <property type="entry name" value="Homeodomain-like_sf"/>
</dbReference>
<dbReference type="EnsemblMetazoa" id="PPA06332.1">
    <property type="protein sequence ID" value="PPA06332.1"/>
    <property type="gene ID" value="WBGene00095886"/>
</dbReference>
<dbReference type="AlphaFoldDB" id="A0A2A6BRK7"/>
<dbReference type="InterPro" id="IPR001356">
    <property type="entry name" value="HD"/>
</dbReference>
<accession>A0A2A6BRK7</accession>
<reference evidence="5" key="1">
    <citation type="journal article" date="2008" name="Nat. Genet.">
        <title>The Pristionchus pacificus genome provides a unique perspective on nematode lifestyle and parasitism.</title>
        <authorList>
            <person name="Dieterich C."/>
            <person name="Clifton S.W."/>
            <person name="Schuster L.N."/>
            <person name="Chinwalla A."/>
            <person name="Delehaunty K."/>
            <person name="Dinkelacker I."/>
            <person name="Fulton L."/>
            <person name="Fulton R."/>
            <person name="Godfrey J."/>
            <person name="Minx P."/>
            <person name="Mitreva M."/>
            <person name="Roeseler W."/>
            <person name="Tian H."/>
            <person name="Witte H."/>
            <person name="Yang S.P."/>
            <person name="Wilson R.K."/>
            <person name="Sommer R.J."/>
        </authorList>
    </citation>
    <scope>NUCLEOTIDE SEQUENCE [LARGE SCALE GENOMIC DNA]</scope>
    <source>
        <strain evidence="5">PS312</strain>
    </source>
</reference>
<evidence type="ECO:0000313" key="4">
    <source>
        <dbReference type="EnsemblMetazoa" id="PPA06332.1"/>
    </source>
</evidence>
<dbReference type="OrthoDB" id="6159439at2759"/>
<sequence>MTATGSFFIVFACFRSLLSKNMYPYTPFSNNFAPIDPHFTPPDDPFNDSTTVPGTPHPHQQLQSTTNLFGAQPDNGVGYFPVLVNQVPYYPVFNTPQTPQMMIPTQAPVYVNYESNHLPDQAETPRNKKPRAPFDRHFRHSERNKRTMRAIFNLHPYPSPAEYRMISDNCGLQLQQVRAWFQNARSSAKINNQDNIVRMRNSTAFVREILLASSRHNGSRDEEDFRDICYKYSLNPPIKYLSS</sequence>
<gene>
    <name evidence="4" type="primary">WBGene00095886</name>
</gene>
<name>A0A2A6BRK7_PRIPA</name>
<comment type="subcellular location">
    <subcellularLocation>
        <location evidence="1 2 3">Nucleus</location>
    </subcellularLocation>
</comment>
<evidence type="ECO:0000313" key="5">
    <source>
        <dbReference type="Proteomes" id="UP000005239"/>
    </source>
</evidence>
<organism evidence="4 5">
    <name type="scientific">Pristionchus pacificus</name>
    <name type="common">Parasitic nematode worm</name>
    <dbReference type="NCBI Taxonomy" id="54126"/>
    <lineage>
        <taxon>Eukaryota</taxon>
        <taxon>Metazoa</taxon>
        <taxon>Ecdysozoa</taxon>
        <taxon>Nematoda</taxon>
        <taxon>Chromadorea</taxon>
        <taxon>Rhabditida</taxon>
        <taxon>Rhabditina</taxon>
        <taxon>Diplogasteromorpha</taxon>
        <taxon>Diplogasteroidea</taxon>
        <taxon>Neodiplogasteridae</taxon>
        <taxon>Pristionchus</taxon>
    </lineage>
</organism>
<keyword evidence="2 3" id="KW-0539">Nucleus</keyword>
<dbReference type="SUPFAM" id="SSF46689">
    <property type="entry name" value="Homeodomain-like"/>
    <property type="match status" value="1"/>
</dbReference>
<dbReference type="Proteomes" id="UP000005239">
    <property type="component" value="Unassembled WGS sequence"/>
</dbReference>
<keyword evidence="5" id="KW-1185">Reference proteome</keyword>
<proteinExistence type="predicted"/>